<dbReference type="OrthoDB" id="3877219at2759"/>
<comment type="caution">
    <text evidence="1">The sequence shown here is derived from an EMBL/GenBank/DDBJ whole genome shotgun (WGS) entry which is preliminary data.</text>
</comment>
<dbReference type="EMBL" id="ML996084">
    <property type="protein sequence ID" value="KAF2154038.1"/>
    <property type="molecule type" value="Genomic_DNA"/>
</dbReference>
<sequence length="174" mass="18212">MHSSISSRPHLTSTPYSNLPTRQIVATTVMATVAPILSPVLTTLTVATGASPAAPLTTAVATKLSAAAPSTVKAAATKAGTGTYVFYRLVRNYTRNTRITPIATYLAYKSSGYADTGSIAGMTISDFVAVWTPYNIDPVVKRKAFAKGMPAVKGAGTKESTARIVLESEGREGR</sequence>
<reference evidence="1" key="1">
    <citation type="journal article" date="2020" name="Stud. Mycol.">
        <title>101 Dothideomycetes genomes: a test case for predicting lifestyles and emergence of pathogens.</title>
        <authorList>
            <person name="Haridas S."/>
            <person name="Albert R."/>
            <person name="Binder M."/>
            <person name="Bloem J."/>
            <person name="Labutti K."/>
            <person name="Salamov A."/>
            <person name="Andreopoulos B."/>
            <person name="Baker S."/>
            <person name="Barry K."/>
            <person name="Bills G."/>
            <person name="Bluhm B."/>
            <person name="Cannon C."/>
            <person name="Castanera R."/>
            <person name="Culley D."/>
            <person name="Daum C."/>
            <person name="Ezra D."/>
            <person name="Gonzalez J."/>
            <person name="Henrissat B."/>
            <person name="Kuo A."/>
            <person name="Liang C."/>
            <person name="Lipzen A."/>
            <person name="Lutzoni F."/>
            <person name="Magnuson J."/>
            <person name="Mondo S."/>
            <person name="Nolan M."/>
            <person name="Ohm R."/>
            <person name="Pangilinan J."/>
            <person name="Park H.-J."/>
            <person name="Ramirez L."/>
            <person name="Alfaro M."/>
            <person name="Sun H."/>
            <person name="Tritt A."/>
            <person name="Yoshinaga Y."/>
            <person name="Zwiers L.-H."/>
            <person name="Turgeon B."/>
            <person name="Goodwin S."/>
            <person name="Spatafora J."/>
            <person name="Crous P."/>
            <person name="Grigoriev I."/>
        </authorList>
    </citation>
    <scope>NUCLEOTIDE SEQUENCE</scope>
    <source>
        <strain evidence="1">CBS 260.36</strain>
    </source>
</reference>
<name>A0A9P4J7U5_9PEZI</name>
<accession>A0A9P4J7U5</accession>
<proteinExistence type="predicted"/>
<evidence type="ECO:0000313" key="1">
    <source>
        <dbReference type="EMBL" id="KAF2154038.1"/>
    </source>
</evidence>
<dbReference type="AlphaFoldDB" id="A0A9P4J7U5"/>
<evidence type="ECO:0000313" key="2">
    <source>
        <dbReference type="Proteomes" id="UP000799439"/>
    </source>
</evidence>
<gene>
    <name evidence="1" type="ORF">K461DRAFT_277105</name>
</gene>
<protein>
    <submittedName>
        <fullName evidence="1">Uncharacterized protein</fullName>
    </submittedName>
</protein>
<dbReference type="Proteomes" id="UP000799439">
    <property type="component" value="Unassembled WGS sequence"/>
</dbReference>
<organism evidence="1 2">
    <name type="scientific">Myriangium duriaei CBS 260.36</name>
    <dbReference type="NCBI Taxonomy" id="1168546"/>
    <lineage>
        <taxon>Eukaryota</taxon>
        <taxon>Fungi</taxon>
        <taxon>Dikarya</taxon>
        <taxon>Ascomycota</taxon>
        <taxon>Pezizomycotina</taxon>
        <taxon>Dothideomycetes</taxon>
        <taxon>Dothideomycetidae</taxon>
        <taxon>Myriangiales</taxon>
        <taxon>Myriangiaceae</taxon>
        <taxon>Myriangium</taxon>
    </lineage>
</organism>
<keyword evidence="2" id="KW-1185">Reference proteome</keyword>